<dbReference type="PANTHER" id="PTHR42878:SF13">
    <property type="entry name" value="HISTIDINE KINASE"/>
    <property type="match status" value="1"/>
</dbReference>
<accession>A0A1H3MVS2</accession>
<feature type="transmembrane region" description="Helical" evidence="10">
    <location>
        <begin position="255"/>
        <end position="279"/>
    </location>
</feature>
<sequence length="645" mass="68065">MAGFWADYARLRTVLSIGAGIAVALIGLMALAEWRTVHAAQLPGMPTVVPLAPSVAVGLLLGGVALLLLATPRPGLARRSAGRVCGALTAAIGLLGLAQPVAHAATDAAAGWLLGPSATAHDQLGAAASVALLLNGAALVALHTEPRWRVLLTGALLTAAAGVALVAMLGYVFEQAYQPDAGALAAMPLLTSFTMLELSLGIMFARPEQGPLKAFFGGGPGNVVARRLAPALILLPFGTGMLSMAAVRAGLGPGAAITISTVLTILILVFIVAGTVRALNETDARRRQLLADLADERDFTRTLLQSLNEGVVVFDADRAVIEVNRRWCELSGRSRTELIGQRPPYPWEPEVASGSDELVVRPDGTTLPVLAASAEVPGEDGRPRAYVATYVDITDRKRAEDFLAAHASALEQVNDELRHANRRLERGTAFKSDLMAMVSHEISQPLSSMASLAELLAADWPELPDDTRFELAVKIDKNTRRLTTMVQDLTLLFQLEAGAVTARRAPVPVADVVESVVGALAAPTPPISVTVDPELYALGDRSHLYQIVRHLVSNALRHGEPPVEITARRHGETVALSVRDHGPGVPADAESRLFDRFGRGGGLGLFIARHLVEANGGTIRYEAAEPHGARLVLRLEPAAGTRPLG</sequence>
<dbReference type="InterPro" id="IPR004358">
    <property type="entry name" value="Sig_transdc_His_kin-like_C"/>
</dbReference>
<keyword evidence="8 10" id="KW-0472">Membrane</keyword>
<keyword evidence="10" id="KW-1133">Transmembrane helix</keyword>
<dbReference type="PROSITE" id="PS50113">
    <property type="entry name" value="PAC"/>
    <property type="match status" value="1"/>
</dbReference>
<dbReference type="SUPFAM" id="SSF47384">
    <property type="entry name" value="Homodimeric domain of signal transducing histidine kinase"/>
    <property type="match status" value="1"/>
</dbReference>
<gene>
    <name evidence="14" type="ORF">SAMN05444365_103539</name>
</gene>
<dbReference type="SMART" id="SM00387">
    <property type="entry name" value="HATPase_c"/>
    <property type="match status" value="1"/>
</dbReference>
<dbReference type="GO" id="GO:0005886">
    <property type="term" value="C:plasma membrane"/>
    <property type="evidence" value="ECO:0007669"/>
    <property type="project" value="UniProtKB-SubCell"/>
</dbReference>
<dbReference type="AlphaFoldDB" id="A0A1H3MVS2"/>
<dbReference type="CDD" id="cd00082">
    <property type="entry name" value="HisKA"/>
    <property type="match status" value="1"/>
</dbReference>
<dbReference type="PROSITE" id="PS50109">
    <property type="entry name" value="HIS_KIN"/>
    <property type="match status" value="1"/>
</dbReference>
<feature type="transmembrane region" description="Helical" evidence="10">
    <location>
        <begin position="150"/>
        <end position="173"/>
    </location>
</feature>
<evidence type="ECO:0000313" key="14">
    <source>
        <dbReference type="EMBL" id="SDY80578.1"/>
    </source>
</evidence>
<dbReference type="NCBIfam" id="TIGR00229">
    <property type="entry name" value="sensory_box"/>
    <property type="match status" value="1"/>
</dbReference>
<evidence type="ECO:0000256" key="3">
    <source>
        <dbReference type="ARBA" id="ARBA00012438"/>
    </source>
</evidence>
<feature type="domain" description="PAS" evidence="12">
    <location>
        <begin position="296"/>
        <end position="341"/>
    </location>
</feature>
<dbReference type="InterPro" id="IPR000014">
    <property type="entry name" value="PAS"/>
</dbReference>
<evidence type="ECO:0000256" key="8">
    <source>
        <dbReference type="ARBA" id="ARBA00023136"/>
    </source>
</evidence>
<evidence type="ECO:0000256" key="10">
    <source>
        <dbReference type="SAM" id="Phobius"/>
    </source>
</evidence>
<evidence type="ECO:0000256" key="7">
    <source>
        <dbReference type="ARBA" id="ARBA00023012"/>
    </source>
</evidence>
<dbReference type="PANTHER" id="PTHR42878">
    <property type="entry name" value="TWO-COMPONENT HISTIDINE KINASE"/>
    <property type="match status" value="1"/>
</dbReference>
<feature type="transmembrane region" description="Helical" evidence="10">
    <location>
        <begin position="12"/>
        <end position="31"/>
    </location>
</feature>
<keyword evidence="6" id="KW-0418">Kinase</keyword>
<feature type="transmembrane region" description="Helical" evidence="10">
    <location>
        <begin position="124"/>
        <end position="143"/>
    </location>
</feature>
<name>A0A1H3MVS2_9ACTN</name>
<dbReference type="SUPFAM" id="SSF55785">
    <property type="entry name" value="PYP-like sensor domain (PAS domain)"/>
    <property type="match status" value="1"/>
</dbReference>
<evidence type="ECO:0000259" key="13">
    <source>
        <dbReference type="PROSITE" id="PS50113"/>
    </source>
</evidence>
<keyword evidence="7" id="KW-0902">Two-component regulatory system</keyword>
<dbReference type="Gene3D" id="1.10.287.130">
    <property type="match status" value="1"/>
</dbReference>
<dbReference type="STRING" id="405436.SAMN05444365_103539"/>
<evidence type="ECO:0000256" key="5">
    <source>
        <dbReference type="ARBA" id="ARBA00022679"/>
    </source>
</evidence>
<dbReference type="Gene3D" id="3.30.565.10">
    <property type="entry name" value="Histidine kinase-like ATPase, C-terminal domain"/>
    <property type="match status" value="1"/>
</dbReference>
<organism evidence="14 15">
    <name type="scientific">Micromonospora pattaloongensis</name>
    <dbReference type="NCBI Taxonomy" id="405436"/>
    <lineage>
        <taxon>Bacteria</taxon>
        <taxon>Bacillati</taxon>
        <taxon>Actinomycetota</taxon>
        <taxon>Actinomycetes</taxon>
        <taxon>Micromonosporales</taxon>
        <taxon>Micromonosporaceae</taxon>
        <taxon>Micromonospora</taxon>
    </lineage>
</organism>
<evidence type="ECO:0000256" key="9">
    <source>
        <dbReference type="ARBA" id="ARBA00039401"/>
    </source>
</evidence>
<evidence type="ECO:0000256" key="6">
    <source>
        <dbReference type="ARBA" id="ARBA00022777"/>
    </source>
</evidence>
<dbReference type="InterPro" id="IPR050351">
    <property type="entry name" value="BphY/WalK/GraS-like"/>
</dbReference>
<dbReference type="GO" id="GO:0000155">
    <property type="term" value="F:phosphorelay sensor kinase activity"/>
    <property type="evidence" value="ECO:0007669"/>
    <property type="project" value="InterPro"/>
</dbReference>
<feature type="transmembrane region" description="Helical" evidence="10">
    <location>
        <begin position="228"/>
        <end position="249"/>
    </location>
</feature>
<dbReference type="CDD" id="cd00130">
    <property type="entry name" value="PAS"/>
    <property type="match status" value="1"/>
</dbReference>
<keyword evidence="15" id="KW-1185">Reference proteome</keyword>
<keyword evidence="4" id="KW-0597">Phosphoprotein</keyword>
<evidence type="ECO:0000256" key="2">
    <source>
        <dbReference type="ARBA" id="ARBA00004236"/>
    </source>
</evidence>
<evidence type="ECO:0000313" key="15">
    <source>
        <dbReference type="Proteomes" id="UP000242415"/>
    </source>
</evidence>
<dbReference type="InterPro" id="IPR000700">
    <property type="entry name" value="PAS-assoc_C"/>
</dbReference>
<dbReference type="InterPro" id="IPR036097">
    <property type="entry name" value="HisK_dim/P_sf"/>
</dbReference>
<dbReference type="InterPro" id="IPR035965">
    <property type="entry name" value="PAS-like_dom_sf"/>
</dbReference>
<protein>
    <recommendedName>
        <fullName evidence="9">Sensor-like histidine kinase SenX3</fullName>
        <ecNumber evidence="3">2.7.13.3</ecNumber>
    </recommendedName>
</protein>
<feature type="transmembrane region" description="Helical" evidence="10">
    <location>
        <begin position="185"/>
        <end position="207"/>
    </location>
</feature>
<keyword evidence="10" id="KW-0812">Transmembrane</keyword>
<proteinExistence type="predicted"/>
<dbReference type="Pfam" id="PF02518">
    <property type="entry name" value="HATPase_c"/>
    <property type="match status" value="1"/>
</dbReference>
<dbReference type="EMBL" id="FNPH01000003">
    <property type="protein sequence ID" value="SDY80578.1"/>
    <property type="molecule type" value="Genomic_DNA"/>
</dbReference>
<feature type="transmembrane region" description="Helical" evidence="10">
    <location>
        <begin position="84"/>
        <end position="104"/>
    </location>
</feature>
<dbReference type="InterPro" id="IPR003594">
    <property type="entry name" value="HATPase_dom"/>
</dbReference>
<dbReference type="GO" id="GO:0030295">
    <property type="term" value="F:protein kinase activator activity"/>
    <property type="evidence" value="ECO:0007669"/>
    <property type="project" value="TreeGrafter"/>
</dbReference>
<keyword evidence="5" id="KW-0808">Transferase</keyword>
<evidence type="ECO:0000256" key="4">
    <source>
        <dbReference type="ARBA" id="ARBA00022553"/>
    </source>
</evidence>
<dbReference type="PRINTS" id="PR00344">
    <property type="entry name" value="BCTRLSENSOR"/>
</dbReference>
<comment type="catalytic activity">
    <reaction evidence="1">
        <text>ATP + protein L-histidine = ADP + protein N-phospho-L-histidine.</text>
        <dbReference type="EC" id="2.7.13.3"/>
    </reaction>
</comment>
<comment type="subcellular location">
    <subcellularLocation>
        <location evidence="2">Cell membrane</location>
    </subcellularLocation>
</comment>
<dbReference type="SMART" id="SM00091">
    <property type="entry name" value="PAS"/>
    <property type="match status" value="1"/>
</dbReference>
<dbReference type="InterPro" id="IPR003661">
    <property type="entry name" value="HisK_dim/P_dom"/>
</dbReference>
<dbReference type="Pfam" id="PF13188">
    <property type="entry name" value="PAS_8"/>
    <property type="match status" value="1"/>
</dbReference>
<dbReference type="InterPro" id="IPR005467">
    <property type="entry name" value="His_kinase_dom"/>
</dbReference>
<reference evidence="15" key="1">
    <citation type="submission" date="2016-10" db="EMBL/GenBank/DDBJ databases">
        <authorList>
            <person name="Varghese N."/>
            <person name="Submissions S."/>
        </authorList>
    </citation>
    <scope>NUCLEOTIDE SEQUENCE [LARGE SCALE GENOMIC DNA]</scope>
    <source>
        <strain evidence="15">DSM 45245</strain>
    </source>
</reference>
<dbReference type="Proteomes" id="UP000242415">
    <property type="component" value="Unassembled WGS sequence"/>
</dbReference>
<dbReference type="SUPFAM" id="SSF55874">
    <property type="entry name" value="ATPase domain of HSP90 chaperone/DNA topoisomerase II/histidine kinase"/>
    <property type="match status" value="1"/>
</dbReference>
<dbReference type="PROSITE" id="PS50112">
    <property type="entry name" value="PAS"/>
    <property type="match status" value="1"/>
</dbReference>
<evidence type="ECO:0000259" key="12">
    <source>
        <dbReference type="PROSITE" id="PS50112"/>
    </source>
</evidence>
<evidence type="ECO:0000259" key="11">
    <source>
        <dbReference type="PROSITE" id="PS50109"/>
    </source>
</evidence>
<dbReference type="SMART" id="SM00388">
    <property type="entry name" value="HisKA"/>
    <property type="match status" value="1"/>
</dbReference>
<dbReference type="GO" id="GO:0000156">
    <property type="term" value="F:phosphorelay response regulator activity"/>
    <property type="evidence" value="ECO:0007669"/>
    <property type="project" value="TreeGrafter"/>
</dbReference>
<feature type="domain" description="Histidine kinase" evidence="11">
    <location>
        <begin position="437"/>
        <end position="639"/>
    </location>
</feature>
<dbReference type="InterPro" id="IPR036890">
    <property type="entry name" value="HATPase_C_sf"/>
</dbReference>
<feature type="domain" description="PAC" evidence="13">
    <location>
        <begin position="353"/>
        <end position="405"/>
    </location>
</feature>
<dbReference type="Pfam" id="PF00512">
    <property type="entry name" value="HisKA"/>
    <property type="match status" value="1"/>
</dbReference>
<dbReference type="EC" id="2.7.13.3" evidence="3"/>
<feature type="transmembrane region" description="Helical" evidence="10">
    <location>
        <begin position="51"/>
        <end position="72"/>
    </location>
</feature>
<dbReference type="GO" id="GO:0007234">
    <property type="term" value="P:osmosensory signaling via phosphorelay pathway"/>
    <property type="evidence" value="ECO:0007669"/>
    <property type="project" value="TreeGrafter"/>
</dbReference>
<dbReference type="Gene3D" id="3.30.450.20">
    <property type="entry name" value="PAS domain"/>
    <property type="match status" value="2"/>
</dbReference>
<evidence type="ECO:0000256" key="1">
    <source>
        <dbReference type="ARBA" id="ARBA00000085"/>
    </source>
</evidence>